<proteinExistence type="predicted"/>
<protein>
    <submittedName>
        <fullName evidence="1">Uncharacterized protein</fullName>
    </submittedName>
</protein>
<gene>
    <name evidence="1" type="ORF">QJU78_10710</name>
</gene>
<dbReference type="InterPro" id="IPR012340">
    <property type="entry name" value="NA-bd_OB-fold"/>
</dbReference>
<dbReference type="Proteomes" id="UP001230466">
    <property type="component" value="Unassembled WGS sequence"/>
</dbReference>
<accession>A0AAW8CRK4</accession>
<comment type="caution">
    <text evidence="1">The sequence shown here is derived from an EMBL/GenBank/DDBJ whole genome shotgun (WGS) entry which is preliminary data.</text>
</comment>
<evidence type="ECO:0000313" key="2">
    <source>
        <dbReference type="Proteomes" id="UP001230466"/>
    </source>
</evidence>
<dbReference type="Gene3D" id="2.40.50.100">
    <property type="match status" value="1"/>
</dbReference>
<dbReference type="InterPro" id="IPR008995">
    <property type="entry name" value="Mo/tungstate-bd_C_term_dom"/>
</dbReference>
<dbReference type="SUPFAM" id="SSF50331">
    <property type="entry name" value="MOP-like"/>
    <property type="match status" value="1"/>
</dbReference>
<reference evidence="1" key="1">
    <citation type="journal article" date="2023" name="Front. Microbiol.">
        <title>Phylogeography and host specificity of Pasteurellaceae pathogenic to sea-farmed fish in the north-east Atlantic.</title>
        <authorList>
            <person name="Gulla S."/>
            <person name="Colquhoun D.J."/>
            <person name="Olsen A.B."/>
            <person name="Spilsberg B."/>
            <person name="Lagesen K."/>
            <person name="Aakesson C.P."/>
            <person name="Strom S."/>
            <person name="Manji F."/>
            <person name="Birkbeck T.H."/>
            <person name="Nilsen H.K."/>
        </authorList>
    </citation>
    <scope>NUCLEOTIDE SEQUENCE</scope>
    <source>
        <strain evidence="1">VIB1234</strain>
    </source>
</reference>
<dbReference type="AlphaFoldDB" id="A0AAW8CRK4"/>
<organism evidence="1 2">
    <name type="scientific">Pasteurella atlantica</name>
    <dbReference type="NCBI Taxonomy" id="2827233"/>
    <lineage>
        <taxon>Bacteria</taxon>
        <taxon>Pseudomonadati</taxon>
        <taxon>Pseudomonadota</taxon>
        <taxon>Gammaproteobacteria</taxon>
        <taxon>Pasteurellales</taxon>
        <taxon>Pasteurellaceae</taxon>
        <taxon>Pasteurella</taxon>
    </lineage>
</organism>
<dbReference type="EMBL" id="JASAYJ010000038">
    <property type="protein sequence ID" value="MDP8188221.1"/>
    <property type="molecule type" value="Genomic_DNA"/>
</dbReference>
<evidence type="ECO:0000313" key="1">
    <source>
        <dbReference type="EMBL" id="MDP8188221.1"/>
    </source>
</evidence>
<sequence length="91" mass="10302">MKDYIGKSVVFGIRPEAIEAVESGGIEGDITVVEQMGNEEYIYFNIGTTQWICRMNVDGEKNLRRAGCCEFIFNTAKCHIFDKETEQNVSL</sequence>
<dbReference type="RefSeq" id="WP_229577250.1">
    <property type="nucleotide sequence ID" value="NZ_JAGRQI010000038.1"/>
</dbReference>
<dbReference type="Gene3D" id="2.40.50.140">
    <property type="entry name" value="Nucleic acid-binding proteins"/>
    <property type="match status" value="1"/>
</dbReference>
<name>A0AAW8CRK4_9PAST</name>